<reference evidence="4" key="1">
    <citation type="journal article" date="2019" name="Int. J. Syst. Evol. Microbiol.">
        <title>The Global Catalogue of Microorganisms (GCM) 10K type strain sequencing project: providing services to taxonomists for standard genome sequencing and annotation.</title>
        <authorList>
            <consortium name="The Broad Institute Genomics Platform"/>
            <consortium name="The Broad Institute Genome Sequencing Center for Infectious Disease"/>
            <person name="Wu L."/>
            <person name="Ma J."/>
        </authorList>
    </citation>
    <scope>NUCLEOTIDE SEQUENCE [LARGE SCALE GENOMIC DNA]</scope>
    <source>
        <strain evidence="4">CCUG 50873</strain>
    </source>
</reference>
<sequence length="135" mass="14367">MVDRALTTTGPVRTCVGCRRRAAVADLIRFAAVVSADPITEAVTTTVTLDRASDLGGRGAWLHPDRECLRSAVRRRAFIPALRAPDARVDESVLGDEIDAVLADREGRPAADGGRGESRADRPTTGQVAEDMSTP</sequence>
<feature type="compositionally biased region" description="Basic and acidic residues" evidence="1">
    <location>
        <begin position="103"/>
        <end position="122"/>
    </location>
</feature>
<dbReference type="Proteomes" id="UP001597068">
    <property type="component" value="Unassembled WGS sequence"/>
</dbReference>
<evidence type="ECO:0000313" key="3">
    <source>
        <dbReference type="EMBL" id="MFD0927924.1"/>
    </source>
</evidence>
<organism evidence="3 4">
    <name type="scientific">Williamsia deligens</name>
    <dbReference type="NCBI Taxonomy" id="321325"/>
    <lineage>
        <taxon>Bacteria</taxon>
        <taxon>Bacillati</taxon>
        <taxon>Actinomycetota</taxon>
        <taxon>Actinomycetes</taxon>
        <taxon>Mycobacteriales</taxon>
        <taxon>Nocardiaceae</taxon>
        <taxon>Williamsia</taxon>
    </lineage>
</organism>
<dbReference type="PANTHER" id="PTHR34215:SF1">
    <property type="entry name" value="YLXR DOMAIN-CONTAINING PROTEIN"/>
    <property type="match status" value="1"/>
</dbReference>
<gene>
    <name evidence="3" type="ORF">ACFQ04_19465</name>
</gene>
<dbReference type="EMBL" id="JBHTIL010000006">
    <property type="protein sequence ID" value="MFD0927924.1"/>
    <property type="molecule type" value="Genomic_DNA"/>
</dbReference>
<evidence type="ECO:0000313" key="4">
    <source>
        <dbReference type="Proteomes" id="UP001597068"/>
    </source>
</evidence>
<accession>A0ABW3GBF8</accession>
<dbReference type="SUPFAM" id="SSF64376">
    <property type="entry name" value="YlxR-like"/>
    <property type="match status" value="1"/>
</dbReference>
<comment type="caution">
    <text evidence="3">The sequence shown here is derived from an EMBL/GenBank/DDBJ whole genome shotgun (WGS) entry which is preliminary data.</text>
</comment>
<dbReference type="InterPro" id="IPR037465">
    <property type="entry name" value="YlxR"/>
</dbReference>
<proteinExistence type="predicted"/>
<dbReference type="Pfam" id="PF04296">
    <property type="entry name" value="YlxR"/>
    <property type="match status" value="1"/>
</dbReference>
<dbReference type="InterPro" id="IPR035931">
    <property type="entry name" value="YlxR-like_sf"/>
</dbReference>
<dbReference type="InterPro" id="IPR007393">
    <property type="entry name" value="YlxR_dom"/>
</dbReference>
<keyword evidence="4" id="KW-1185">Reference proteome</keyword>
<evidence type="ECO:0000259" key="2">
    <source>
        <dbReference type="Pfam" id="PF04296"/>
    </source>
</evidence>
<protein>
    <submittedName>
        <fullName evidence="3">YlxR family protein</fullName>
    </submittedName>
</protein>
<name>A0ABW3GBF8_9NOCA</name>
<feature type="region of interest" description="Disordered" evidence="1">
    <location>
        <begin position="103"/>
        <end position="135"/>
    </location>
</feature>
<dbReference type="Gene3D" id="3.30.1230.10">
    <property type="entry name" value="YlxR-like"/>
    <property type="match status" value="1"/>
</dbReference>
<dbReference type="PANTHER" id="PTHR34215">
    <property type="entry name" value="BLL0784 PROTEIN"/>
    <property type="match status" value="1"/>
</dbReference>
<evidence type="ECO:0000256" key="1">
    <source>
        <dbReference type="SAM" id="MobiDB-lite"/>
    </source>
</evidence>
<dbReference type="RefSeq" id="WP_253648372.1">
    <property type="nucleotide sequence ID" value="NZ_BAAAMO010000004.1"/>
</dbReference>
<feature type="domain" description="YlxR" evidence="2">
    <location>
        <begin position="13"/>
        <end position="85"/>
    </location>
</feature>